<sequence>MIKDCGGKTDIDAERSSGNYGLEADQRDVRTSRFRCTGFACGLTARFARFRIFPIRAGNGLLLRMTKSPVGP</sequence>
<organism evidence="2 3">
    <name type="scientific">Phaeobacter inhibens</name>
    <dbReference type="NCBI Taxonomy" id="221822"/>
    <lineage>
        <taxon>Bacteria</taxon>
        <taxon>Pseudomonadati</taxon>
        <taxon>Pseudomonadota</taxon>
        <taxon>Alphaproteobacteria</taxon>
        <taxon>Rhodobacterales</taxon>
        <taxon>Roseobacteraceae</taxon>
        <taxon>Phaeobacter</taxon>
    </lineage>
</organism>
<reference evidence="3 4" key="2">
    <citation type="journal article" date="2017" name="Genome Biol. Evol.">
        <title>Trajectories and Drivers of Genome Evolution in Surface-Associated Marine Phaeobacter.</title>
        <authorList>
            <person name="Freese H.M."/>
            <person name="Sikorski J."/>
            <person name="Bunk B."/>
            <person name="Scheuner C."/>
            <person name="Meier-Kolthoff J.P."/>
            <person name="Sproer C."/>
            <person name="Gram L."/>
            <person name="Overmann J."/>
        </authorList>
    </citation>
    <scope>NUCLEOTIDE SEQUENCE [LARGE SCALE GENOMIC DNA]</scope>
    <source>
        <strain evidence="1 4">P66</strain>
        <strain evidence="2 3">P88</strain>
    </source>
</reference>
<evidence type="ECO:0000313" key="4">
    <source>
        <dbReference type="Proteomes" id="UP000236536"/>
    </source>
</evidence>
<protein>
    <submittedName>
        <fullName evidence="2">Uncharacterized protein</fullName>
    </submittedName>
</protein>
<reference evidence="1 4" key="3">
    <citation type="journal article" date="2017" name="Int. J. Syst. Evol. Microbiol.">
        <title>Adaptation of Surface-Associated Bacteria to the Open Ocean: A Genomically Distinct Subpopulation of Phaeobacter gallaeciensis Colonizes Pacific Mesozooplankton.</title>
        <authorList>
            <person name="Freese H.M."/>
            <person name="Methner A."/>
            <person name="Overmann J."/>
        </authorList>
    </citation>
    <scope>NUCLEOTIDE SEQUENCE [LARGE SCALE GENOMIC DNA]</scope>
    <source>
        <strain evidence="1 4">P66</strain>
    </source>
</reference>
<keyword evidence="4" id="KW-1185">Reference proteome</keyword>
<dbReference type="AlphaFoldDB" id="A0A2I7KD46"/>
<dbReference type="Proteomes" id="UP000236536">
    <property type="component" value="Chromosome"/>
</dbReference>
<accession>A0A2I7KD46</accession>
<evidence type="ECO:0000313" key="1">
    <source>
        <dbReference type="EMBL" id="AUQ93004.1"/>
    </source>
</evidence>
<name>A0A2I7KD46_9RHOB</name>
<reference evidence="2 3" key="1">
    <citation type="journal article" date="2017" name="Front. Microbiol.">
        <title>Phaeobacter piscinae sp. nov., a species of the Roseobacter group and potential aquaculture probiont.</title>
        <authorList>
            <person name="Sonnenschein E.C."/>
            <person name="Phippen C.B.W."/>
            <person name="Nielsen K.F."/>
            <person name="Mateiu R.V."/>
            <person name="Melchiorsen J."/>
            <person name="Gram L."/>
            <person name="Overmann J."/>
            <person name="Freese H.M."/>
        </authorList>
    </citation>
    <scope>NUCLEOTIDE SEQUENCE [LARGE SCALE GENOMIC DNA]</scope>
    <source>
        <strain evidence="2 3">P88</strain>
    </source>
</reference>
<evidence type="ECO:0000313" key="2">
    <source>
        <dbReference type="EMBL" id="AUR00522.1"/>
    </source>
</evidence>
<dbReference type="EMBL" id="CP010705">
    <property type="protein sequence ID" value="AUQ93004.1"/>
    <property type="molecule type" value="Genomic_DNA"/>
</dbReference>
<dbReference type="Proteomes" id="UP000236447">
    <property type="component" value="Chromosome"/>
</dbReference>
<gene>
    <name evidence="1" type="ORF">PhaeoP66_00176</name>
    <name evidence="2" type="ORF">PhaeoP88_03191</name>
</gene>
<dbReference type="EMBL" id="CP010725">
    <property type="protein sequence ID" value="AUR00522.1"/>
    <property type="molecule type" value="Genomic_DNA"/>
</dbReference>
<evidence type="ECO:0000313" key="3">
    <source>
        <dbReference type="Proteomes" id="UP000236447"/>
    </source>
</evidence>
<proteinExistence type="predicted"/>